<feature type="domain" description="LysM" evidence="4">
    <location>
        <begin position="67"/>
        <end position="113"/>
    </location>
</feature>
<name>A0A2A9N873_9AGAR</name>
<keyword evidence="6" id="KW-1185">Reference proteome</keyword>
<organism evidence="5 6">
    <name type="scientific">Amanita thiersii Skay4041</name>
    <dbReference type="NCBI Taxonomy" id="703135"/>
    <lineage>
        <taxon>Eukaryota</taxon>
        <taxon>Fungi</taxon>
        <taxon>Dikarya</taxon>
        <taxon>Basidiomycota</taxon>
        <taxon>Agaricomycotina</taxon>
        <taxon>Agaricomycetes</taxon>
        <taxon>Agaricomycetidae</taxon>
        <taxon>Agaricales</taxon>
        <taxon>Pluteineae</taxon>
        <taxon>Amanitaceae</taxon>
        <taxon>Amanita</taxon>
    </lineage>
</organism>
<dbReference type="OrthoDB" id="5985073at2759"/>
<evidence type="ECO:0000256" key="2">
    <source>
        <dbReference type="ARBA" id="ARBA00023026"/>
    </source>
</evidence>
<keyword evidence="2" id="KW-0843">Virulence</keyword>
<evidence type="ECO:0000256" key="3">
    <source>
        <dbReference type="SAM" id="MobiDB-lite"/>
    </source>
</evidence>
<dbReference type="SUPFAM" id="SSF54106">
    <property type="entry name" value="LysM domain"/>
    <property type="match status" value="2"/>
</dbReference>
<dbReference type="InterPro" id="IPR036779">
    <property type="entry name" value="LysM_dom_sf"/>
</dbReference>
<dbReference type="Pfam" id="PF01476">
    <property type="entry name" value="LysM"/>
    <property type="match status" value="2"/>
</dbReference>
<dbReference type="STRING" id="703135.A0A2A9N873"/>
<evidence type="ECO:0000256" key="1">
    <source>
        <dbReference type="ARBA" id="ARBA00022669"/>
    </source>
</evidence>
<dbReference type="Proteomes" id="UP000242287">
    <property type="component" value="Unassembled WGS sequence"/>
</dbReference>
<feature type="region of interest" description="Disordered" evidence="3">
    <location>
        <begin position="128"/>
        <end position="156"/>
    </location>
</feature>
<dbReference type="PANTHER" id="PTHR34997">
    <property type="entry name" value="AM15"/>
    <property type="match status" value="1"/>
</dbReference>
<dbReference type="InterPro" id="IPR018392">
    <property type="entry name" value="LysM"/>
</dbReference>
<proteinExistence type="predicted"/>
<evidence type="ECO:0000313" key="5">
    <source>
        <dbReference type="EMBL" id="PFH45928.1"/>
    </source>
</evidence>
<dbReference type="CDD" id="cd00118">
    <property type="entry name" value="LysM"/>
    <property type="match status" value="2"/>
</dbReference>
<dbReference type="AlphaFoldDB" id="A0A2A9N873"/>
<dbReference type="GO" id="GO:0008061">
    <property type="term" value="F:chitin binding"/>
    <property type="evidence" value="ECO:0007669"/>
    <property type="project" value="UniProtKB-KW"/>
</dbReference>
<dbReference type="Gene3D" id="3.10.350.10">
    <property type="entry name" value="LysM domain"/>
    <property type="match status" value="2"/>
</dbReference>
<protein>
    <submittedName>
        <fullName evidence="5">Carbohydrate-binding module family 50 protein</fullName>
    </submittedName>
</protein>
<dbReference type="PANTHER" id="PTHR34997:SF1">
    <property type="entry name" value="PEPTIDOGLYCAN-BINDING LYSIN DOMAIN"/>
    <property type="match status" value="1"/>
</dbReference>
<dbReference type="SMART" id="SM00257">
    <property type="entry name" value="LysM"/>
    <property type="match status" value="2"/>
</dbReference>
<dbReference type="EMBL" id="KZ302265">
    <property type="protein sequence ID" value="PFH45928.1"/>
    <property type="molecule type" value="Genomic_DNA"/>
</dbReference>
<keyword evidence="1" id="KW-0147">Chitin-binding</keyword>
<evidence type="ECO:0000313" key="6">
    <source>
        <dbReference type="Proteomes" id="UP000242287"/>
    </source>
</evidence>
<sequence>MARDVPADCSRQYVVQAGDFCDAISVAQNVSTFQLANVNANVINADCSNLFIDETICLGIVGHDCNIVHQVQEGDSCPTIASAAGITLDTFLKNNPNVNAGCTNIYIGEVLCVGPDLYYANTTTTTTPATITSTSTPPSTSVPSSTPVSAIPTVSA</sequence>
<accession>A0A2A9N873</accession>
<reference evidence="5 6" key="1">
    <citation type="submission" date="2014-02" db="EMBL/GenBank/DDBJ databases">
        <title>Transposable element dynamics among asymbiotic and ectomycorrhizal Amanita fungi.</title>
        <authorList>
            <consortium name="DOE Joint Genome Institute"/>
            <person name="Hess J."/>
            <person name="Skrede I."/>
            <person name="Wolfe B."/>
            <person name="LaButti K."/>
            <person name="Ohm R.A."/>
            <person name="Grigoriev I.V."/>
            <person name="Pringle A."/>
        </authorList>
    </citation>
    <scope>NUCLEOTIDE SEQUENCE [LARGE SCALE GENOMIC DNA]</scope>
    <source>
        <strain evidence="5 6">SKay4041</strain>
    </source>
</reference>
<dbReference type="PROSITE" id="PS51782">
    <property type="entry name" value="LYSM"/>
    <property type="match status" value="2"/>
</dbReference>
<feature type="domain" description="LysM" evidence="4">
    <location>
        <begin position="11"/>
        <end position="58"/>
    </location>
</feature>
<gene>
    <name evidence="5" type="ORF">AMATHDRAFT_157224</name>
</gene>
<evidence type="ECO:0000259" key="4">
    <source>
        <dbReference type="PROSITE" id="PS51782"/>
    </source>
</evidence>
<dbReference type="InterPro" id="IPR052210">
    <property type="entry name" value="LysM1-like"/>
</dbReference>